<reference evidence="2" key="1">
    <citation type="submission" date="2021-02" db="EMBL/GenBank/DDBJ databases">
        <authorList>
            <person name="Nowell W R."/>
        </authorList>
    </citation>
    <scope>NUCLEOTIDE SEQUENCE</scope>
    <source>
        <strain evidence="2">Ploen Becks lab</strain>
    </source>
</reference>
<dbReference type="OrthoDB" id="432281at2759"/>
<dbReference type="PANTHER" id="PTHR24172:SF4">
    <property type="entry name" value="ANK_REP_REGION DOMAIN-CONTAINING PROTEIN"/>
    <property type="match status" value="1"/>
</dbReference>
<dbReference type="InterPro" id="IPR007858">
    <property type="entry name" value="Dpy-30_motif"/>
</dbReference>
<dbReference type="Proteomes" id="UP000663879">
    <property type="component" value="Unassembled WGS sequence"/>
</dbReference>
<name>A0A814M9L2_9BILA</name>
<dbReference type="CDD" id="cd22966">
    <property type="entry name" value="DD_DYDC-like"/>
    <property type="match status" value="1"/>
</dbReference>
<dbReference type="PANTHER" id="PTHR24172">
    <property type="entry name" value="ANK_REP_REGION DOMAIN-CONTAINING PROTEIN"/>
    <property type="match status" value="1"/>
</dbReference>
<sequence>MPVYAKIPPTIEAQYVARTVGPALSKGLAEIVEKRPVDPVEYLAHYLYKYVENRRESQKEQENALLVEKLRIEKEEEEKRQEEMRREAEELRTKEEELRREKEAEERRKKELEELAKRKEEVANAAPALPSLAEEEDQLIEFGETKLHQQAAVAGANLTILLKENYSPAARNSQSKTARDIANGLGLADNVRQIDEYIWELVAQENYKHLTDLIVLGFNEIFSIIEARYGNADQMRQNGLVNQAEQIYTILPQVQQKLKEIRHHVETNDLDSLEKSADKKWLLYLRDEKGRSPLHMAIEKKFLSVAVFVLEKCPLLSKLNDCNERYPIDYLKNIDVGSLDEKDAQLYEILSQKIV</sequence>
<proteinExistence type="predicted"/>
<gene>
    <name evidence="2" type="ORF">OXX778_LOCUS19983</name>
</gene>
<dbReference type="InterPro" id="IPR049630">
    <property type="entry name" value="DYDC-like_DD"/>
</dbReference>
<dbReference type="Gene3D" id="1.20.890.10">
    <property type="entry name" value="cAMP-dependent protein kinase regulatory subunit, dimerization-anchoring domain"/>
    <property type="match status" value="1"/>
</dbReference>
<feature type="region of interest" description="Disordered" evidence="1">
    <location>
        <begin position="76"/>
        <end position="108"/>
    </location>
</feature>
<accession>A0A814M9L2</accession>
<dbReference type="EMBL" id="CAJNOC010006371">
    <property type="protein sequence ID" value="CAF1076396.1"/>
    <property type="molecule type" value="Genomic_DNA"/>
</dbReference>
<evidence type="ECO:0000256" key="1">
    <source>
        <dbReference type="SAM" id="MobiDB-lite"/>
    </source>
</evidence>
<evidence type="ECO:0000313" key="3">
    <source>
        <dbReference type="Proteomes" id="UP000663879"/>
    </source>
</evidence>
<keyword evidence="3" id="KW-1185">Reference proteome</keyword>
<dbReference type="AlphaFoldDB" id="A0A814M9L2"/>
<organism evidence="2 3">
    <name type="scientific">Brachionus calyciflorus</name>
    <dbReference type="NCBI Taxonomy" id="104777"/>
    <lineage>
        <taxon>Eukaryota</taxon>
        <taxon>Metazoa</taxon>
        <taxon>Spiralia</taxon>
        <taxon>Gnathifera</taxon>
        <taxon>Rotifera</taxon>
        <taxon>Eurotatoria</taxon>
        <taxon>Monogononta</taxon>
        <taxon>Pseudotrocha</taxon>
        <taxon>Ploima</taxon>
        <taxon>Brachionidae</taxon>
        <taxon>Brachionus</taxon>
    </lineage>
</organism>
<protein>
    <submittedName>
        <fullName evidence="2">Uncharacterized protein</fullName>
    </submittedName>
</protein>
<comment type="caution">
    <text evidence="2">The sequence shown here is derived from an EMBL/GenBank/DDBJ whole genome shotgun (WGS) entry which is preliminary data.</text>
</comment>
<dbReference type="Pfam" id="PF05186">
    <property type="entry name" value="Dpy-30"/>
    <property type="match status" value="1"/>
</dbReference>
<evidence type="ECO:0000313" key="2">
    <source>
        <dbReference type="EMBL" id="CAF1076396.1"/>
    </source>
</evidence>